<feature type="transmembrane region" description="Helical" evidence="9">
    <location>
        <begin position="281"/>
        <end position="302"/>
    </location>
</feature>
<dbReference type="PANTHER" id="PTHR24221">
    <property type="entry name" value="ATP-BINDING CASSETTE SUB-FAMILY B"/>
    <property type="match status" value="1"/>
</dbReference>
<keyword evidence="4 9" id="KW-0812">Transmembrane</keyword>
<evidence type="ECO:0000259" key="11">
    <source>
        <dbReference type="PROSITE" id="PS50929"/>
    </source>
</evidence>
<dbReference type="EC" id="3.6.3.-" evidence="12"/>
<reference evidence="12 15" key="1">
    <citation type="submission" date="2015-09" db="EMBL/GenBank/DDBJ databases">
        <authorList>
            <consortium name="Pathogen Informatics"/>
        </authorList>
    </citation>
    <scope>NUCLEOTIDE SEQUENCE [LARGE SCALE GENOMIC DNA]</scope>
    <source>
        <strain evidence="12 15">2789STDY5834968</strain>
    </source>
</reference>
<keyword evidence="2" id="KW-0813">Transport</keyword>
<dbReference type="RefSeq" id="WP_055238843.1">
    <property type="nucleotide sequence ID" value="NZ_CYXM01000033.1"/>
</dbReference>
<dbReference type="AlphaFoldDB" id="A0A173VU41"/>
<dbReference type="EMBL" id="CYXM01000033">
    <property type="protein sequence ID" value="CUN30146.1"/>
    <property type="molecule type" value="Genomic_DNA"/>
</dbReference>
<evidence type="ECO:0000313" key="13">
    <source>
        <dbReference type="EMBL" id="MCB6939793.1"/>
    </source>
</evidence>
<evidence type="ECO:0000256" key="1">
    <source>
        <dbReference type="ARBA" id="ARBA00004651"/>
    </source>
</evidence>
<dbReference type="InterPro" id="IPR003593">
    <property type="entry name" value="AAA+_ATPase"/>
</dbReference>
<dbReference type="PROSITE" id="PS50893">
    <property type="entry name" value="ABC_TRANSPORTER_2"/>
    <property type="match status" value="1"/>
</dbReference>
<evidence type="ECO:0000256" key="6">
    <source>
        <dbReference type="ARBA" id="ARBA00022840"/>
    </source>
</evidence>
<accession>A0A173VU41</accession>
<dbReference type="InterPro" id="IPR017871">
    <property type="entry name" value="ABC_transporter-like_CS"/>
</dbReference>
<gene>
    <name evidence="12" type="primary">msbA_4</name>
    <name evidence="12" type="ORF">ERS852580_03505</name>
    <name evidence="13" type="ORF">LIZ56_15510</name>
    <name evidence="14" type="ORF">LIZ82_16000</name>
</gene>
<feature type="domain" description="ABC transmembrane type-1" evidence="11">
    <location>
        <begin position="22"/>
        <end position="304"/>
    </location>
</feature>
<dbReference type="InterPro" id="IPR027417">
    <property type="entry name" value="P-loop_NTPase"/>
</dbReference>
<dbReference type="CDD" id="cd03228">
    <property type="entry name" value="ABCC_MRP_Like"/>
    <property type="match status" value="1"/>
</dbReference>
<feature type="domain" description="ABC transporter" evidence="10">
    <location>
        <begin position="336"/>
        <end position="567"/>
    </location>
</feature>
<keyword evidence="8 9" id="KW-0472">Membrane</keyword>
<evidence type="ECO:0000256" key="3">
    <source>
        <dbReference type="ARBA" id="ARBA00022475"/>
    </source>
</evidence>
<protein>
    <submittedName>
        <fullName evidence="13">ABC transporter ATP-binding protein/permease</fullName>
    </submittedName>
    <submittedName>
        <fullName evidence="12">Lipid A export ATP-binding/permease protein MsbA</fullName>
        <ecNumber evidence="12">3.6.3.-</ecNumber>
    </submittedName>
</protein>
<dbReference type="InterPro" id="IPR036640">
    <property type="entry name" value="ABC1_TM_sf"/>
</dbReference>
<keyword evidence="3" id="KW-1003">Cell membrane</keyword>
<dbReference type="PROSITE" id="PS50929">
    <property type="entry name" value="ABC_TM1F"/>
    <property type="match status" value="1"/>
</dbReference>
<dbReference type="Proteomes" id="UP000095673">
    <property type="component" value="Unassembled WGS sequence"/>
</dbReference>
<keyword evidence="5" id="KW-0547">Nucleotide-binding</keyword>
<feature type="transmembrane region" description="Helical" evidence="9">
    <location>
        <begin position="137"/>
        <end position="157"/>
    </location>
</feature>
<dbReference type="Proteomes" id="UP001197741">
    <property type="component" value="Unassembled WGS sequence"/>
</dbReference>
<feature type="transmembrane region" description="Helical" evidence="9">
    <location>
        <begin position="247"/>
        <end position="269"/>
    </location>
</feature>
<evidence type="ECO:0000256" key="5">
    <source>
        <dbReference type="ARBA" id="ARBA00022741"/>
    </source>
</evidence>
<evidence type="ECO:0000313" key="15">
    <source>
        <dbReference type="Proteomes" id="UP000095673"/>
    </source>
</evidence>
<dbReference type="GO" id="GO:0140359">
    <property type="term" value="F:ABC-type transporter activity"/>
    <property type="evidence" value="ECO:0007669"/>
    <property type="project" value="InterPro"/>
</dbReference>
<dbReference type="SUPFAM" id="SSF90123">
    <property type="entry name" value="ABC transporter transmembrane region"/>
    <property type="match status" value="1"/>
</dbReference>
<comment type="subcellular location">
    <subcellularLocation>
        <location evidence="1">Cell membrane</location>
        <topology evidence="1">Multi-pass membrane protein</topology>
    </subcellularLocation>
</comment>
<dbReference type="SMART" id="SM00382">
    <property type="entry name" value="AAA"/>
    <property type="match status" value="1"/>
</dbReference>
<dbReference type="OrthoDB" id="1891664at2"/>
<dbReference type="Pfam" id="PF00664">
    <property type="entry name" value="ABC_membrane"/>
    <property type="match status" value="1"/>
</dbReference>
<organism evidence="12 15">
    <name type="scientific">Agathobacter rectalis</name>
    <dbReference type="NCBI Taxonomy" id="39491"/>
    <lineage>
        <taxon>Bacteria</taxon>
        <taxon>Bacillati</taxon>
        <taxon>Bacillota</taxon>
        <taxon>Clostridia</taxon>
        <taxon>Lachnospirales</taxon>
        <taxon>Lachnospiraceae</taxon>
        <taxon>Agathobacter</taxon>
    </lineage>
</organism>
<evidence type="ECO:0000313" key="12">
    <source>
        <dbReference type="EMBL" id="CUN30146.1"/>
    </source>
</evidence>
<evidence type="ECO:0000256" key="4">
    <source>
        <dbReference type="ARBA" id="ARBA00022692"/>
    </source>
</evidence>
<proteinExistence type="predicted"/>
<evidence type="ECO:0000256" key="7">
    <source>
        <dbReference type="ARBA" id="ARBA00022989"/>
    </source>
</evidence>
<dbReference type="EMBL" id="JAJCJK010000051">
    <property type="protein sequence ID" value="MCB6939793.1"/>
    <property type="molecule type" value="Genomic_DNA"/>
</dbReference>
<name>A0A173VU41_9FIRM</name>
<dbReference type="GO" id="GO:0016887">
    <property type="term" value="F:ATP hydrolysis activity"/>
    <property type="evidence" value="ECO:0007669"/>
    <property type="project" value="InterPro"/>
</dbReference>
<dbReference type="Gene3D" id="1.20.1560.10">
    <property type="entry name" value="ABC transporter type 1, transmembrane domain"/>
    <property type="match status" value="1"/>
</dbReference>
<evidence type="ECO:0000259" key="10">
    <source>
        <dbReference type="PROSITE" id="PS50893"/>
    </source>
</evidence>
<dbReference type="InterPro" id="IPR003439">
    <property type="entry name" value="ABC_transporter-like_ATP-bd"/>
</dbReference>
<evidence type="ECO:0000256" key="8">
    <source>
        <dbReference type="ARBA" id="ARBA00023136"/>
    </source>
</evidence>
<keyword evidence="12" id="KW-0378">Hydrolase</keyword>
<feature type="transmembrane region" description="Helical" evidence="9">
    <location>
        <begin position="57"/>
        <end position="78"/>
    </location>
</feature>
<evidence type="ECO:0000256" key="9">
    <source>
        <dbReference type="SAM" id="Phobius"/>
    </source>
</evidence>
<reference evidence="13" key="2">
    <citation type="submission" date="2021-10" db="EMBL/GenBank/DDBJ databases">
        <title>Collection of gut derived symbiotic bacterial strains cultured from healthy donors.</title>
        <authorList>
            <person name="Lin H."/>
            <person name="Littmann E."/>
            <person name="Kohout C."/>
            <person name="Pamer E.G."/>
        </authorList>
    </citation>
    <scope>NUCLEOTIDE SEQUENCE</scope>
    <source>
        <strain evidence="14">DFI.7.28A</strain>
        <strain evidence="13">DFI.9.42</strain>
    </source>
</reference>
<dbReference type="PANTHER" id="PTHR24221:SF654">
    <property type="entry name" value="ATP-BINDING CASSETTE SUB-FAMILY B MEMBER 6"/>
    <property type="match status" value="1"/>
</dbReference>
<dbReference type="Gene3D" id="3.40.50.300">
    <property type="entry name" value="P-loop containing nucleotide triphosphate hydrolases"/>
    <property type="match status" value="1"/>
</dbReference>
<feature type="transmembrane region" description="Helical" evidence="9">
    <location>
        <begin position="163"/>
        <end position="180"/>
    </location>
</feature>
<keyword evidence="6 12" id="KW-0067">ATP-binding</keyword>
<dbReference type="GO" id="GO:0005886">
    <property type="term" value="C:plasma membrane"/>
    <property type="evidence" value="ECO:0007669"/>
    <property type="project" value="UniProtKB-SubCell"/>
</dbReference>
<dbReference type="GO" id="GO:0005524">
    <property type="term" value="F:ATP binding"/>
    <property type="evidence" value="ECO:0007669"/>
    <property type="project" value="UniProtKB-KW"/>
</dbReference>
<dbReference type="Pfam" id="PF00005">
    <property type="entry name" value="ABC_tran"/>
    <property type="match status" value="1"/>
</dbReference>
<keyword evidence="7 9" id="KW-1133">Transmembrane helix</keyword>
<dbReference type="GO" id="GO:0034040">
    <property type="term" value="F:ATPase-coupled lipid transmembrane transporter activity"/>
    <property type="evidence" value="ECO:0007669"/>
    <property type="project" value="TreeGrafter"/>
</dbReference>
<dbReference type="Proteomes" id="UP001197684">
    <property type="component" value="Unassembled WGS sequence"/>
</dbReference>
<dbReference type="FunFam" id="3.40.50.300:FF:000854">
    <property type="entry name" value="Multidrug ABC transporter ATP-binding protein"/>
    <property type="match status" value="1"/>
</dbReference>
<evidence type="ECO:0000313" key="14">
    <source>
        <dbReference type="EMBL" id="MCB6962373.1"/>
    </source>
</evidence>
<dbReference type="CDD" id="cd07346">
    <property type="entry name" value="ABC_6TM_exporters"/>
    <property type="match status" value="1"/>
</dbReference>
<feature type="transmembrane region" description="Helical" evidence="9">
    <location>
        <begin position="20"/>
        <end position="41"/>
    </location>
</feature>
<dbReference type="InterPro" id="IPR011527">
    <property type="entry name" value="ABC1_TM_dom"/>
</dbReference>
<evidence type="ECO:0000256" key="2">
    <source>
        <dbReference type="ARBA" id="ARBA00022448"/>
    </source>
</evidence>
<dbReference type="SUPFAM" id="SSF52540">
    <property type="entry name" value="P-loop containing nucleoside triphosphate hydrolases"/>
    <property type="match status" value="1"/>
</dbReference>
<dbReference type="InterPro" id="IPR039421">
    <property type="entry name" value="Type_1_exporter"/>
</dbReference>
<dbReference type="EMBL" id="JAJCJQ010000052">
    <property type="protein sequence ID" value="MCB6962373.1"/>
    <property type="molecule type" value="Genomic_DNA"/>
</dbReference>
<dbReference type="PROSITE" id="PS00211">
    <property type="entry name" value="ABC_TRANSPORTER_1"/>
    <property type="match status" value="1"/>
</dbReference>
<sequence length="571" mass="64102">MRNKEAVKKLLGLLKDYRKIIALIIACLLISTGLNMCIPLLNRGIMDYGFIGGDKELLIKQVICSLLIYMIIAVIDIIKEKKRVDISANIQYSLSEQSFKHLMKIKADYFTNRNYAEILNNINVDIGNMTSIADEGVFFVVTQAFSMVGGIIGLFILDYRMTLMVLLFIPVKAVIMKHFAKKRKRIMDEFITESEKYAGWFGDTVGGVREVKLFGILENKRAEFADRQLSVINKQKKMNMLAQWNGITDNIIVHLLTSLIYIIGANLVFDMQLSVGSVFAFITYSAYVTGPISAILNIGYLLSGIIPSAKRYYEFMALEEEKENEESMTEPCFGDLELQNLSFSYEKDKAVLSDVNISFPKGSKTVLIGRNGSGKSTLISLLLQLYQPTSGKITLCGTDISELVLKDYRNMVSVVSQDIYLFNSSIRDNICMYKDIDDKFIMEACKDSGLADFISEVSLDYVVGQNGAMLSGGQKQKIALARALVHNSPVIIFDEATSNTDVYSEHQINGLLHTKLKEKMVIIITHKQEILKEADQIIMLKDGAVVGSGVYDDLSKDNLEFKNMLNMGEKY</sequence>